<gene>
    <name evidence="2" type="ORF">KEG57_12605</name>
</gene>
<evidence type="ECO:0000256" key="1">
    <source>
        <dbReference type="SAM" id="MobiDB-lite"/>
    </source>
</evidence>
<evidence type="ECO:0000313" key="3">
    <source>
        <dbReference type="Proteomes" id="UP001151081"/>
    </source>
</evidence>
<keyword evidence="3" id="KW-1185">Reference proteome</keyword>
<name>A0A9X3X4S2_9BACT</name>
<feature type="region of interest" description="Disordered" evidence="1">
    <location>
        <begin position="252"/>
        <end position="287"/>
    </location>
</feature>
<dbReference type="AlphaFoldDB" id="A0A9X3X4S2"/>
<evidence type="ECO:0000313" key="2">
    <source>
        <dbReference type="EMBL" id="MDC3981346.1"/>
    </source>
</evidence>
<organism evidence="2 3">
    <name type="scientific">Polyangium jinanense</name>
    <dbReference type="NCBI Taxonomy" id="2829994"/>
    <lineage>
        <taxon>Bacteria</taxon>
        <taxon>Pseudomonadati</taxon>
        <taxon>Myxococcota</taxon>
        <taxon>Polyangia</taxon>
        <taxon>Polyangiales</taxon>
        <taxon>Polyangiaceae</taxon>
        <taxon>Polyangium</taxon>
    </lineage>
</organism>
<accession>A0A9X3X4S2</accession>
<sequence length="287" mass="30737">MLVRLLAISGIVSTFICPAEVFAQEGPCAPPESFQGYWGAGQVQVRERVAGIPVLATSRFSYRQMRYSPCASGTPVLPPGVGEASISVGIPLFDNRRGGWILQMAARGQGSQRPSEPVSGIVTGAPATAGHLNLWETPLPLIQLTGAASAAILPWSRDVPLSIAYLGGIRVYAVYLKHAQANLGFMVGGTNVSVDIVPSFAFRGSDLTIRRYRMAIGFELRSPITFSSGPVPLQWRLWGALTLALEKLDEGRTDRVRGAQTQPPSSDLVRSPPEAAPPAQTAWEMTL</sequence>
<comment type="caution">
    <text evidence="2">The sequence shown here is derived from an EMBL/GenBank/DDBJ whole genome shotgun (WGS) entry which is preliminary data.</text>
</comment>
<dbReference type="RefSeq" id="WP_272419853.1">
    <property type="nucleotide sequence ID" value="NZ_JAGTJJ010000004.1"/>
</dbReference>
<dbReference type="Proteomes" id="UP001151081">
    <property type="component" value="Unassembled WGS sequence"/>
</dbReference>
<reference evidence="2 3" key="1">
    <citation type="submission" date="2021-04" db="EMBL/GenBank/DDBJ databases">
        <title>Genome analysis of Polyangium sp.</title>
        <authorList>
            <person name="Li Y."/>
            <person name="Wang J."/>
        </authorList>
    </citation>
    <scope>NUCLEOTIDE SEQUENCE [LARGE SCALE GENOMIC DNA]</scope>
    <source>
        <strain evidence="2 3">SDU14</strain>
    </source>
</reference>
<protein>
    <submittedName>
        <fullName evidence="2">Uncharacterized protein</fullName>
    </submittedName>
</protein>
<proteinExistence type="predicted"/>
<dbReference type="EMBL" id="JAGTJJ010000004">
    <property type="protein sequence ID" value="MDC3981346.1"/>
    <property type="molecule type" value="Genomic_DNA"/>
</dbReference>